<evidence type="ECO:0000313" key="2">
    <source>
        <dbReference type="Proteomes" id="UP000472262"/>
    </source>
</evidence>
<name>A0A672S110_SINGR</name>
<reference evidence="1" key="1">
    <citation type="submission" date="2025-08" db="UniProtKB">
        <authorList>
            <consortium name="Ensembl"/>
        </authorList>
    </citation>
    <scope>IDENTIFICATION</scope>
</reference>
<sequence length="64" mass="7375">MNLSHIKWIRLCYTCNLNTLSSLCIFSSLYLSLTSPPLSQSRGKCNYFWDQENSKKRGCTAGYM</sequence>
<keyword evidence="2" id="KW-1185">Reference proteome</keyword>
<proteinExistence type="predicted"/>
<accession>A0A672S110</accession>
<dbReference type="AlphaFoldDB" id="A0A672S110"/>
<reference evidence="1" key="2">
    <citation type="submission" date="2025-09" db="UniProtKB">
        <authorList>
            <consortium name="Ensembl"/>
        </authorList>
    </citation>
    <scope>IDENTIFICATION</scope>
</reference>
<dbReference type="Proteomes" id="UP000472262">
    <property type="component" value="Unassembled WGS sequence"/>
</dbReference>
<protein>
    <submittedName>
        <fullName evidence="1">Uncharacterized protein</fullName>
    </submittedName>
</protein>
<evidence type="ECO:0000313" key="1">
    <source>
        <dbReference type="Ensembl" id="ENSSGRP00000094973.1"/>
    </source>
</evidence>
<dbReference type="InParanoid" id="A0A672S110"/>
<organism evidence="1 2">
    <name type="scientific">Sinocyclocheilus grahami</name>
    <name type="common">Dianchi golden-line fish</name>
    <name type="synonym">Barbus grahami</name>
    <dbReference type="NCBI Taxonomy" id="75366"/>
    <lineage>
        <taxon>Eukaryota</taxon>
        <taxon>Metazoa</taxon>
        <taxon>Chordata</taxon>
        <taxon>Craniata</taxon>
        <taxon>Vertebrata</taxon>
        <taxon>Euteleostomi</taxon>
        <taxon>Actinopterygii</taxon>
        <taxon>Neopterygii</taxon>
        <taxon>Teleostei</taxon>
        <taxon>Ostariophysi</taxon>
        <taxon>Cypriniformes</taxon>
        <taxon>Cyprinidae</taxon>
        <taxon>Cyprininae</taxon>
        <taxon>Sinocyclocheilus</taxon>
    </lineage>
</organism>
<dbReference type="Ensembl" id="ENSSGRT00000101069.1">
    <property type="protein sequence ID" value="ENSSGRP00000094973.1"/>
    <property type="gene ID" value="ENSSGRG00000047504.1"/>
</dbReference>